<dbReference type="GO" id="GO:0016020">
    <property type="term" value="C:membrane"/>
    <property type="evidence" value="ECO:0007669"/>
    <property type="project" value="UniProtKB-SubCell"/>
</dbReference>
<dbReference type="EMBL" id="JAATIQ010000110">
    <property type="protein sequence ID" value="KAF4381370.1"/>
    <property type="molecule type" value="Genomic_DNA"/>
</dbReference>
<keyword evidence="2 4" id="KW-0812">Transmembrane</keyword>
<feature type="transmembrane region" description="Helical" evidence="4">
    <location>
        <begin position="20"/>
        <end position="45"/>
    </location>
</feature>
<keyword evidence="3 4" id="KW-0472">Membrane</keyword>
<evidence type="ECO:0000256" key="1">
    <source>
        <dbReference type="ARBA" id="ARBA00004370"/>
    </source>
</evidence>
<evidence type="ECO:0000256" key="2">
    <source>
        <dbReference type="ARBA" id="ARBA00022692"/>
    </source>
</evidence>
<accession>A0A7J6GGE6</accession>
<evidence type="ECO:0000313" key="6">
    <source>
        <dbReference type="Proteomes" id="UP000583929"/>
    </source>
</evidence>
<dbReference type="SUPFAM" id="SSF103506">
    <property type="entry name" value="Mitochondrial carrier"/>
    <property type="match status" value="1"/>
</dbReference>
<evidence type="ECO:0000256" key="4">
    <source>
        <dbReference type="SAM" id="Phobius"/>
    </source>
</evidence>
<proteinExistence type="predicted"/>
<evidence type="ECO:0000256" key="3">
    <source>
        <dbReference type="ARBA" id="ARBA00023136"/>
    </source>
</evidence>
<reference evidence="5 6" key="1">
    <citation type="journal article" date="2020" name="bioRxiv">
        <title>Sequence and annotation of 42 cannabis genomes reveals extensive copy number variation in cannabinoid synthesis and pathogen resistance genes.</title>
        <authorList>
            <person name="Mckernan K.J."/>
            <person name="Helbert Y."/>
            <person name="Kane L.T."/>
            <person name="Ebling H."/>
            <person name="Zhang L."/>
            <person name="Liu B."/>
            <person name="Eaton Z."/>
            <person name="Mclaughlin S."/>
            <person name="Kingan S."/>
            <person name="Baybayan P."/>
            <person name="Concepcion G."/>
            <person name="Jordan M."/>
            <person name="Riva A."/>
            <person name="Barbazuk W."/>
            <person name="Harkins T."/>
        </authorList>
    </citation>
    <scope>NUCLEOTIDE SEQUENCE [LARGE SCALE GENOMIC DNA]</scope>
    <source>
        <strain evidence="6">cv. Jamaican Lion 4</strain>
        <tissue evidence="5">Leaf</tissue>
    </source>
</reference>
<dbReference type="Proteomes" id="UP000583929">
    <property type="component" value="Unassembled WGS sequence"/>
</dbReference>
<gene>
    <name evidence="5" type="ORF">G4B88_030277</name>
</gene>
<name>A0A7J6GGE6_CANSA</name>
<feature type="transmembrane region" description="Helical" evidence="4">
    <location>
        <begin position="65"/>
        <end position="90"/>
    </location>
</feature>
<dbReference type="AlphaFoldDB" id="A0A7J6GGE6"/>
<dbReference type="InterPro" id="IPR023395">
    <property type="entry name" value="MCP_dom_sf"/>
</dbReference>
<evidence type="ECO:0000313" key="5">
    <source>
        <dbReference type="EMBL" id="KAF4381370.1"/>
    </source>
</evidence>
<comment type="caution">
    <text evidence="5">The sequence shown here is derived from an EMBL/GenBank/DDBJ whole genome shotgun (WGS) entry which is preliminary data.</text>
</comment>
<organism evidence="5 6">
    <name type="scientific">Cannabis sativa</name>
    <name type="common">Hemp</name>
    <name type="synonym">Marijuana</name>
    <dbReference type="NCBI Taxonomy" id="3483"/>
    <lineage>
        <taxon>Eukaryota</taxon>
        <taxon>Viridiplantae</taxon>
        <taxon>Streptophyta</taxon>
        <taxon>Embryophyta</taxon>
        <taxon>Tracheophyta</taxon>
        <taxon>Spermatophyta</taxon>
        <taxon>Magnoliopsida</taxon>
        <taxon>eudicotyledons</taxon>
        <taxon>Gunneridae</taxon>
        <taxon>Pentapetalae</taxon>
        <taxon>rosids</taxon>
        <taxon>fabids</taxon>
        <taxon>Rosales</taxon>
        <taxon>Cannabaceae</taxon>
        <taxon>Cannabis</taxon>
    </lineage>
</organism>
<protein>
    <submittedName>
        <fullName evidence="5">Uncharacterized protein</fullName>
    </submittedName>
</protein>
<keyword evidence="4" id="KW-1133">Transmembrane helix</keyword>
<comment type="subcellular location">
    <subcellularLocation>
        <location evidence="1">Membrane</location>
    </subcellularLocation>
</comment>
<sequence>MVVSYNMIPPEGSDSHHQLFVGANALVASGAGAATTIFTNFLWVVKTRLQWWWFLNSFACKRTKVECTLFLICLHVGAFYLFFTVCPPLYNV</sequence>
<keyword evidence="6" id="KW-1185">Reference proteome</keyword>